<reference evidence="1" key="1">
    <citation type="submission" date="2022-06" db="EMBL/GenBank/DDBJ databases">
        <title>Phylogenomic reconstructions and comparative analyses of Kickxellomycotina fungi.</title>
        <authorList>
            <person name="Reynolds N.K."/>
            <person name="Stajich J.E."/>
            <person name="Barry K."/>
            <person name="Grigoriev I.V."/>
            <person name="Crous P."/>
            <person name="Smith M.E."/>
        </authorList>
    </citation>
    <scope>NUCLEOTIDE SEQUENCE</scope>
    <source>
        <strain evidence="1">RSA 2271</strain>
    </source>
</reference>
<comment type="caution">
    <text evidence="1">The sequence shown here is derived from an EMBL/GenBank/DDBJ whole genome shotgun (WGS) entry which is preliminary data.</text>
</comment>
<evidence type="ECO:0000313" key="2">
    <source>
        <dbReference type="Proteomes" id="UP001145114"/>
    </source>
</evidence>
<dbReference type="EMBL" id="JAMZIH010008092">
    <property type="protein sequence ID" value="KAJ1672615.1"/>
    <property type="molecule type" value="Genomic_DNA"/>
</dbReference>
<accession>A0ACC1H9J2</accession>
<gene>
    <name evidence="1" type="ORF">EV182_006836</name>
</gene>
<proteinExistence type="predicted"/>
<feature type="non-terminal residue" evidence="1">
    <location>
        <position position="326"/>
    </location>
</feature>
<evidence type="ECO:0000313" key="1">
    <source>
        <dbReference type="EMBL" id="KAJ1672615.1"/>
    </source>
</evidence>
<protein>
    <submittedName>
        <fullName evidence="1">Uncharacterized protein</fullName>
    </submittedName>
</protein>
<dbReference type="Proteomes" id="UP001145114">
    <property type="component" value="Unassembled WGS sequence"/>
</dbReference>
<sequence>PDTVSNHTGDSDDDDDDDHASNKRDSKRGSELMSMLEFINDREAYQQHIETLERSKHAQGSIKSQPKEKKLIQIPSFGGQESQSKNFGVTGSVAVHPPGAAVSPPSSSSSPSFKFIDIRPATFDTSKDIAGQGKGILTSSKVPLVESADRPGSAHSSQQQQQGAFGATKKIMVAHRRSNDNDDNGDKNDDDGYDRVVDRDDNSCQNATTIATASSVMPMTRSNYIGAPVNSASEDVLDEREKATPRETVTDGPTANTKDPHGMPSATVPPRSVTQQSQASRRQPSDPNQRPNGLHISSMHRAPLRRSQMVGRRGQQGQKYKAYESK</sequence>
<feature type="non-terminal residue" evidence="1">
    <location>
        <position position="1"/>
    </location>
</feature>
<name>A0ACC1H9J2_9FUNG</name>
<keyword evidence="2" id="KW-1185">Reference proteome</keyword>
<organism evidence="1 2">
    <name type="scientific">Spiromyces aspiralis</name>
    <dbReference type="NCBI Taxonomy" id="68401"/>
    <lineage>
        <taxon>Eukaryota</taxon>
        <taxon>Fungi</taxon>
        <taxon>Fungi incertae sedis</taxon>
        <taxon>Zoopagomycota</taxon>
        <taxon>Kickxellomycotina</taxon>
        <taxon>Kickxellomycetes</taxon>
        <taxon>Kickxellales</taxon>
        <taxon>Kickxellaceae</taxon>
        <taxon>Spiromyces</taxon>
    </lineage>
</organism>